<dbReference type="Proteomes" id="UP000078558">
    <property type="component" value="Chromosome I"/>
</dbReference>
<reference evidence="1 3" key="1">
    <citation type="submission" date="2016-06" db="EMBL/GenBank/DDBJ databases">
        <authorList>
            <person name="Kjaerup R.B."/>
            <person name="Dalgaard T.S."/>
            <person name="Juul-Madsen H.R."/>
        </authorList>
    </citation>
    <scope>NUCLEOTIDE SEQUENCE [LARGE SCALE GENOMIC DNA]</scope>
    <source>
        <strain evidence="1">Orrdi1</strain>
    </source>
</reference>
<name>A0A1C3JX49_9BURK</name>
<keyword evidence="3" id="KW-1185">Reference proteome</keyword>
<dbReference type="KEGG" id="odi:ODI_R2277"/>
<proteinExistence type="predicted"/>
<evidence type="ECO:0000313" key="3">
    <source>
        <dbReference type="Proteomes" id="UP000078558"/>
    </source>
</evidence>
<dbReference type="EMBL" id="FLRC01000003">
    <property type="protein sequence ID" value="SBT23785.1"/>
    <property type="molecule type" value="Genomic_DNA"/>
</dbReference>
<reference evidence="2 3" key="2">
    <citation type="submission" date="2017-08" db="EMBL/GenBank/DDBJ databases">
        <authorList>
            <person name="de Groot N.N."/>
        </authorList>
    </citation>
    <scope>NUCLEOTIDE SEQUENCE [LARGE SCALE GENOMIC DNA]</scope>
    <source>
        <strain evidence="2">Orrdi1</strain>
    </source>
</reference>
<gene>
    <name evidence="1" type="ORF">ODI_01167</name>
    <name evidence="2" type="ORF">ODI_R2277</name>
</gene>
<sequence>MLRVWRLRTLSWCCDNVSILFQKHEKSINLGGDTILA</sequence>
<accession>A0A1C3JX49</accession>
<protein>
    <submittedName>
        <fullName evidence="1">Uncharacterized protein</fullName>
    </submittedName>
</protein>
<dbReference type="EMBL" id="LT907988">
    <property type="protein sequence ID" value="SOE49734.1"/>
    <property type="molecule type" value="Genomic_DNA"/>
</dbReference>
<dbReference type="AlphaFoldDB" id="A0A1C3JX49"/>
<evidence type="ECO:0000313" key="1">
    <source>
        <dbReference type="EMBL" id="SBT23785.1"/>
    </source>
</evidence>
<organism evidence="1 3">
    <name type="scientific">Orrella dioscoreae</name>
    <dbReference type="NCBI Taxonomy" id="1851544"/>
    <lineage>
        <taxon>Bacteria</taxon>
        <taxon>Pseudomonadati</taxon>
        <taxon>Pseudomonadota</taxon>
        <taxon>Betaproteobacteria</taxon>
        <taxon>Burkholderiales</taxon>
        <taxon>Alcaligenaceae</taxon>
        <taxon>Orrella</taxon>
    </lineage>
</organism>
<evidence type="ECO:0000313" key="2">
    <source>
        <dbReference type="EMBL" id="SOE49734.1"/>
    </source>
</evidence>